<comment type="caution">
    <text evidence="3">The sequence shown here is derived from an EMBL/GenBank/DDBJ whole genome shotgun (WGS) entry which is preliminary data.</text>
</comment>
<dbReference type="PANTHER" id="PTHR33463:SF204">
    <property type="entry name" value="NB-ARC DOMAIN-CONTAINING PROTEIN"/>
    <property type="match status" value="1"/>
</dbReference>
<protein>
    <recommendedName>
        <fullName evidence="2">Disease resistance protein At4g27190-like leucine-rich repeats domain-containing protein</fullName>
    </recommendedName>
</protein>
<evidence type="ECO:0000313" key="3">
    <source>
        <dbReference type="EMBL" id="GKV47930.1"/>
    </source>
</evidence>
<keyword evidence="1" id="KW-0611">Plant defense</keyword>
<dbReference type="EMBL" id="BPVZ01000241">
    <property type="protein sequence ID" value="GKV47930.1"/>
    <property type="molecule type" value="Genomic_DNA"/>
</dbReference>
<dbReference type="PANTHER" id="PTHR33463">
    <property type="entry name" value="NB-ARC DOMAIN-CONTAINING PROTEIN-RELATED"/>
    <property type="match status" value="1"/>
</dbReference>
<reference evidence="3 4" key="1">
    <citation type="journal article" date="2021" name="Commun. Biol.">
        <title>The genome of Shorea leprosula (Dipterocarpaceae) highlights the ecological relevance of drought in aseasonal tropical rainforests.</title>
        <authorList>
            <person name="Ng K.K.S."/>
            <person name="Kobayashi M.J."/>
            <person name="Fawcett J.A."/>
            <person name="Hatakeyama M."/>
            <person name="Paape T."/>
            <person name="Ng C.H."/>
            <person name="Ang C.C."/>
            <person name="Tnah L.H."/>
            <person name="Lee C.T."/>
            <person name="Nishiyama T."/>
            <person name="Sese J."/>
            <person name="O'Brien M.J."/>
            <person name="Copetti D."/>
            <person name="Mohd Noor M.I."/>
            <person name="Ong R.C."/>
            <person name="Putra M."/>
            <person name="Sireger I.Z."/>
            <person name="Indrioko S."/>
            <person name="Kosugi Y."/>
            <person name="Izuno A."/>
            <person name="Isagi Y."/>
            <person name="Lee S.L."/>
            <person name="Shimizu K.K."/>
        </authorList>
    </citation>
    <scope>NUCLEOTIDE SEQUENCE [LARGE SCALE GENOMIC DNA]</scope>
    <source>
        <strain evidence="3">214</strain>
    </source>
</reference>
<organism evidence="3 4">
    <name type="scientific">Rubroshorea leprosula</name>
    <dbReference type="NCBI Taxonomy" id="152421"/>
    <lineage>
        <taxon>Eukaryota</taxon>
        <taxon>Viridiplantae</taxon>
        <taxon>Streptophyta</taxon>
        <taxon>Embryophyta</taxon>
        <taxon>Tracheophyta</taxon>
        <taxon>Spermatophyta</taxon>
        <taxon>Magnoliopsida</taxon>
        <taxon>eudicotyledons</taxon>
        <taxon>Gunneridae</taxon>
        <taxon>Pentapetalae</taxon>
        <taxon>rosids</taxon>
        <taxon>malvids</taxon>
        <taxon>Malvales</taxon>
        <taxon>Dipterocarpaceae</taxon>
        <taxon>Rubroshorea</taxon>
    </lineage>
</organism>
<dbReference type="Gene3D" id="3.80.10.10">
    <property type="entry name" value="Ribonuclease Inhibitor"/>
    <property type="match status" value="2"/>
</dbReference>
<dbReference type="InterPro" id="IPR050905">
    <property type="entry name" value="Plant_NBS-LRR"/>
</dbReference>
<dbReference type="SUPFAM" id="SSF52047">
    <property type="entry name" value="RNI-like"/>
    <property type="match status" value="1"/>
</dbReference>
<feature type="domain" description="Disease resistance protein At4g27190-like leucine-rich repeats" evidence="2">
    <location>
        <begin position="154"/>
        <end position="283"/>
    </location>
</feature>
<gene>
    <name evidence="3" type="ORF">SLEP1_g54781</name>
</gene>
<dbReference type="InterPro" id="IPR057135">
    <property type="entry name" value="At4g27190-like_LRR"/>
</dbReference>
<sequence length="430" mass="48994">MQVAFPKLEELQLSWINVDIIWYTSITSSYIEKLTKLIIENCDNLEYLFTSSMARDLVMLGHLEIGGCKKMGKVLFTENEAENGNLIFPQLRILEIKSLPKLERFCHGNYIKFPCLSRLLIKSCPVLKTFISSSSSFDTGTPPLFDAKATFPSLEELKLAYNDNMKEIWHGQHMGDYFPKLKVLELIRFPEQLVTQPFVFQSPNLEKLLVSRAPFQEIFKCQGLGGVEKPAPALIQLSGLSLSELHELTCLWKEESNLESVFSNLKILEVLRCRKLKNLVPSFISFKNLTTLEVSDCHELINLIEYSTAKSMVQLTRMGISECHMLKEIMACVDDEAKDGIVFSRLKYLQLCGLPRLASFCSGSCSFEFESLEEVIVMGCPNMKIFSHGECSTPKKLQLVKLTKYGDEGFWEGNLNYTVQKMFIEKPFVC</sequence>
<dbReference type="Pfam" id="PF23247">
    <property type="entry name" value="LRR_RPS2"/>
    <property type="match status" value="3"/>
</dbReference>
<feature type="domain" description="Disease resistance protein At4g27190-like leucine-rich repeats" evidence="2">
    <location>
        <begin position="8"/>
        <end position="134"/>
    </location>
</feature>
<keyword evidence="4" id="KW-1185">Reference proteome</keyword>
<evidence type="ECO:0000256" key="1">
    <source>
        <dbReference type="ARBA" id="ARBA00022821"/>
    </source>
</evidence>
<name>A0AAV5MDR7_9ROSI</name>
<dbReference type="InterPro" id="IPR032675">
    <property type="entry name" value="LRR_dom_sf"/>
</dbReference>
<evidence type="ECO:0000313" key="4">
    <source>
        <dbReference type="Proteomes" id="UP001054252"/>
    </source>
</evidence>
<proteinExistence type="predicted"/>
<accession>A0AAV5MDR7</accession>
<dbReference type="Proteomes" id="UP001054252">
    <property type="component" value="Unassembled WGS sequence"/>
</dbReference>
<evidence type="ECO:0000259" key="2">
    <source>
        <dbReference type="Pfam" id="PF23247"/>
    </source>
</evidence>
<feature type="domain" description="Disease resistance protein At4g27190-like leucine-rich repeats" evidence="2">
    <location>
        <begin position="285"/>
        <end position="387"/>
    </location>
</feature>
<dbReference type="AlphaFoldDB" id="A0AAV5MDR7"/>